<feature type="region of interest" description="Disordered" evidence="1">
    <location>
        <begin position="113"/>
        <end position="134"/>
    </location>
</feature>
<evidence type="ECO:0000313" key="4">
    <source>
        <dbReference type="EMBL" id="CAA0812843.1"/>
    </source>
</evidence>
<organism evidence="4 5">
    <name type="scientific">Striga hermonthica</name>
    <name type="common">Purple witchweed</name>
    <name type="synonym">Buchnera hermonthica</name>
    <dbReference type="NCBI Taxonomy" id="68872"/>
    <lineage>
        <taxon>Eukaryota</taxon>
        <taxon>Viridiplantae</taxon>
        <taxon>Streptophyta</taxon>
        <taxon>Embryophyta</taxon>
        <taxon>Tracheophyta</taxon>
        <taxon>Spermatophyta</taxon>
        <taxon>Magnoliopsida</taxon>
        <taxon>eudicotyledons</taxon>
        <taxon>Gunneridae</taxon>
        <taxon>Pentapetalae</taxon>
        <taxon>asterids</taxon>
        <taxon>lamiids</taxon>
        <taxon>Lamiales</taxon>
        <taxon>Orobanchaceae</taxon>
        <taxon>Buchnereae</taxon>
        <taxon>Striga</taxon>
    </lineage>
</organism>
<dbReference type="Pfam" id="PF03101">
    <property type="entry name" value="FAR1"/>
    <property type="match status" value="1"/>
</dbReference>
<comment type="caution">
    <text evidence="4">The sequence shown here is derived from an EMBL/GenBank/DDBJ whole genome shotgun (WGS) entry which is preliminary data.</text>
</comment>
<dbReference type="OrthoDB" id="1738432at2759"/>
<evidence type="ECO:0000313" key="5">
    <source>
        <dbReference type="Proteomes" id="UP001153555"/>
    </source>
</evidence>
<dbReference type="InterPro" id="IPR003657">
    <property type="entry name" value="WRKY_dom"/>
</dbReference>
<proteinExistence type="predicted"/>
<keyword evidence="2" id="KW-0472">Membrane</keyword>
<dbReference type="GO" id="GO:0043565">
    <property type="term" value="F:sequence-specific DNA binding"/>
    <property type="evidence" value="ECO:0007669"/>
    <property type="project" value="InterPro"/>
</dbReference>
<dbReference type="PANTHER" id="PTHR46328:SF38">
    <property type="entry name" value="FAR1 DNA-BINDING DOMAIN PROTEIN"/>
    <property type="match status" value="1"/>
</dbReference>
<dbReference type="InterPro" id="IPR004330">
    <property type="entry name" value="FAR1_DNA_bnd_dom"/>
</dbReference>
<evidence type="ECO:0000259" key="3">
    <source>
        <dbReference type="PROSITE" id="PS50811"/>
    </source>
</evidence>
<keyword evidence="2" id="KW-1133">Transmembrane helix</keyword>
<keyword evidence="5" id="KW-1185">Reference proteome</keyword>
<dbReference type="PANTHER" id="PTHR46328">
    <property type="entry name" value="FAR-RED IMPAIRED RESPONSIVE (FAR1) FAMILY PROTEIN-RELATED"/>
    <property type="match status" value="1"/>
</dbReference>
<feature type="compositionally biased region" description="Basic residues" evidence="1">
    <location>
        <begin position="113"/>
        <end position="131"/>
    </location>
</feature>
<dbReference type="AlphaFoldDB" id="A0A9N7R5R6"/>
<sequence length="582" mass="65041">MNGGPSGFNNAPVTRVVVIASILFTVVFGIQDGGVDLSGKMETELSEWANRHFHIVKAEEDLDEGEFYELVLENYTKQIQSVTRIRYIAHECLRDHAGSSALLLTNSEDKIGKKSRGKERVRRRTTGKRRRKEDLDDLYTPRFHTQSHLYPLASNHNDGGEEQVYHVGPEVDRAKLCVVKSTGYDDSECGHGVEEVDEDGLSHGSPENACDSGCGVNTLIVGMDVEQDETSLVPKVTIGATPKVGQVFQSLEEAYNFYNNYAKQAGFSVRIANNKKSKETNEEVWKMYSCNKEGKTDETWQTKKKKIATESRGRKRGHTRCGCQAKMSVKKSQDDGMWIVSCFIEQHNHPLTTPNKVHLLPSHRIVSTTKKALVQQFSEANIPISQQVMLLPVAADKYILPRWTKKVKSSVTCEVAPKLKLGQSIISRRAALTHIAMKLVDDCSLTEARSDFLMAKDVNGVNNIAGQINKNKNDGIIEAIQDPHPVPAKGCGNRLKSGERNPWRKVADIAVFVVKVVMICEHALIYILKKWLVILAMNSSLGMASICSGKRFNLSRFKMPPIMRKRGWLLAGGIMLARERVY</sequence>
<dbReference type="GO" id="GO:0003700">
    <property type="term" value="F:DNA-binding transcription factor activity"/>
    <property type="evidence" value="ECO:0007669"/>
    <property type="project" value="InterPro"/>
</dbReference>
<feature type="domain" description="WRKY" evidence="3">
    <location>
        <begin position="312"/>
        <end position="352"/>
    </location>
</feature>
<dbReference type="EMBL" id="CACSLK010011299">
    <property type="protein sequence ID" value="CAA0812843.1"/>
    <property type="molecule type" value="Genomic_DNA"/>
</dbReference>
<dbReference type="PROSITE" id="PS50811">
    <property type="entry name" value="WRKY"/>
    <property type="match status" value="1"/>
</dbReference>
<name>A0A9N7R5R6_STRHE</name>
<protein>
    <submittedName>
        <fullName evidence="4">Protein FAR1-RELATED SEQUENCE 11</fullName>
    </submittedName>
</protein>
<accession>A0A9N7R5R6</accession>
<dbReference type="Proteomes" id="UP001153555">
    <property type="component" value="Unassembled WGS sequence"/>
</dbReference>
<evidence type="ECO:0000256" key="2">
    <source>
        <dbReference type="SAM" id="Phobius"/>
    </source>
</evidence>
<reference evidence="4" key="1">
    <citation type="submission" date="2019-12" db="EMBL/GenBank/DDBJ databases">
        <authorList>
            <person name="Scholes J."/>
        </authorList>
    </citation>
    <scope>NUCLEOTIDE SEQUENCE</scope>
</reference>
<feature type="transmembrane region" description="Helical" evidence="2">
    <location>
        <begin position="12"/>
        <end position="30"/>
    </location>
</feature>
<evidence type="ECO:0000256" key="1">
    <source>
        <dbReference type="SAM" id="MobiDB-lite"/>
    </source>
</evidence>
<keyword evidence="2" id="KW-0812">Transmembrane</keyword>
<gene>
    <name evidence="4" type="ORF">SHERM_13402</name>
</gene>